<feature type="region of interest" description="Disordered" evidence="1">
    <location>
        <begin position="340"/>
        <end position="389"/>
    </location>
</feature>
<feature type="compositionally biased region" description="Polar residues" evidence="1">
    <location>
        <begin position="752"/>
        <end position="763"/>
    </location>
</feature>
<organism evidence="2 3">
    <name type="scientific">Oleoguttula mirabilis</name>
    <dbReference type="NCBI Taxonomy" id="1507867"/>
    <lineage>
        <taxon>Eukaryota</taxon>
        <taxon>Fungi</taxon>
        <taxon>Dikarya</taxon>
        <taxon>Ascomycota</taxon>
        <taxon>Pezizomycotina</taxon>
        <taxon>Dothideomycetes</taxon>
        <taxon>Dothideomycetidae</taxon>
        <taxon>Mycosphaerellales</taxon>
        <taxon>Teratosphaeriaceae</taxon>
        <taxon>Oleoguttula</taxon>
    </lineage>
</organism>
<feature type="region of interest" description="Disordered" evidence="1">
    <location>
        <begin position="634"/>
        <end position="804"/>
    </location>
</feature>
<proteinExistence type="predicted"/>
<feature type="region of interest" description="Disordered" evidence="1">
    <location>
        <begin position="292"/>
        <end position="323"/>
    </location>
</feature>
<sequence length="1343" mass="141925">MPKLKQLTCAVELGASRTKLKEYGARYSDGVVETFIAVPDTQVPFCVHVQSEGYIAPGLAVFVFMDGQYQCNRNKLRLAMPSDDVPPTQYEVDFCMRQKEEKTAGGTFVGRDWSFAQLDTSTADNAASLNPNFVQNVGTIEIVILRCSSEGEQVPTPNLSFEKPARDVSKSRSTRASAHHSRAPSAAQSSNAKNASEPFGGLMGGLFDGACDEPEPLTPHKKACKGLNIRMPTEQTHDIGIGGFDGAYDDSESMQAWRPVGKGGRINEDRDSESILTWDSCMGEMIPRAAAAHSTAHYERKERAAPPENHMPSDQNRDDRTDIHNAGHKHAQVYTLHGGADTDEYAGEGNTQLDGHGGGQPQVVINNYGKDDMDGDKYLGVEGDNRNRMKGRFRDQGVSVTASIPAGRHDDLAQGYRHVPGPNEQYQFAQKGYQPAYELPHQQYHQAASVEQPGYQAQPEQPKEIDPLQVPAILEKLVAYVQQLRQQTSVLEKLATNAQPTDLADINEELGHLALQDRQCVSRYNELKRTYKQYLQKVQAAQGNVAGQQLADQAQALPQAQAQPGLQDYYKQAAQANVAGQQLADQAQAFPQAQAQPGLQDYYKQAAVANNRWVQAGEGVVGGGARLNKDWQMPQEEQQPYGHAGNQAGHGKKDSKGGDGGNGWGQEKRTTSQWGDGQQNGKQNGNRWDDNKSHKSTRNKDDQQNGGDNAWGNDAAQNNQNNGQWGVASNAGSKKEDSGWGDNGGQAGQAPTWGNDNAAQPANDNWGGTGDQQDNKPKTVANDWADGGQQNQISGTNDQAWGASGSQRAASAAASLAGNFDTMSVSSKAGAKSYWADWRHSSASHESSDPNTKRKREVARSVYDYPSSPLPAVPADKVRGASHGVQVGRGADYAHRCHRPKYLDTMTAPYAVFSFKYRSKTALEKILKRSIDADIEPIVRQAEKDKLMNMPRSKLIEELMKARNPQGASRSVSARGASVKAPSAAGWGAPASEKKSVAGGWAGDAGVAGNNNNDNDNNGWGAQKSSHGGKSQAGGNNGWGAQSQKSAMKKSGAQDGGWANTKSNSNGNGGGGWGGSPANNGGGNDWKESTPAAAGGWDGGNDSKSKAGGRNTEKKSQFNAGGWNDTPSKTKPKSDVKRDDYAAVTQTYDPPKDIGGWGAWERGDAGVLKVLIGNGGSLATGFSDRGERVERDGDVTQEHGFEGFERPPSQVGGGDKFAAAAANAVAAAAAVQGRASTLGSGAGGQGMAAGGKGGMGGLQPRGGRMGGLQPMGGGMGGLQPMGAGMGGGQAFMDAYAMYGGGGAGGGGRKAGGGVMGGAQDLLQGDPMARHEAGGVGKAGPSGW</sequence>
<feature type="compositionally biased region" description="Basic and acidic residues" evidence="1">
    <location>
        <begin position="687"/>
        <end position="703"/>
    </location>
</feature>
<gene>
    <name evidence="2" type="ORF">LTR36_002742</name>
</gene>
<evidence type="ECO:0000313" key="3">
    <source>
        <dbReference type="Proteomes" id="UP001324427"/>
    </source>
</evidence>
<feature type="compositionally biased region" description="Low complexity" evidence="1">
    <location>
        <begin position="677"/>
        <end position="686"/>
    </location>
</feature>
<reference evidence="2 3" key="1">
    <citation type="submission" date="2021-11" db="EMBL/GenBank/DDBJ databases">
        <title>Black yeast isolated from Biological Soil Crust.</title>
        <authorList>
            <person name="Kurbessoian T."/>
        </authorList>
    </citation>
    <scope>NUCLEOTIDE SEQUENCE [LARGE SCALE GENOMIC DNA]</scope>
    <source>
        <strain evidence="2 3">CCFEE 5522</strain>
    </source>
</reference>
<keyword evidence="3" id="KW-1185">Reference proteome</keyword>
<feature type="compositionally biased region" description="Low complexity" evidence="1">
    <location>
        <begin position="704"/>
        <end position="726"/>
    </location>
</feature>
<feature type="compositionally biased region" description="Polar residues" evidence="1">
    <location>
        <begin position="788"/>
        <end position="799"/>
    </location>
</feature>
<feature type="compositionally biased region" description="Low complexity" evidence="1">
    <location>
        <begin position="967"/>
        <end position="991"/>
    </location>
</feature>
<feature type="compositionally biased region" description="Basic and acidic residues" evidence="1">
    <location>
        <begin position="296"/>
        <end position="305"/>
    </location>
</feature>
<feature type="region of interest" description="Disordered" evidence="1">
    <location>
        <begin position="152"/>
        <end position="198"/>
    </location>
</feature>
<dbReference type="Proteomes" id="UP001324427">
    <property type="component" value="Unassembled WGS sequence"/>
</dbReference>
<feature type="region of interest" description="Disordered" evidence="1">
    <location>
        <begin position="962"/>
        <end position="1138"/>
    </location>
</feature>
<dbReference type="EMBL" id="JAVFHQ010000018">
    <property type="protein sequence ID" value="KAK4545788.1"/>
    <property type="molecule type" value="Genomic_DNA"/>
</dbReference>
<accession>A0AAV9JK14</accession>
<protein>
    <submittedName>
        <fullName evidence="2">Uncharacterized protein</fullName>
    </submittedName>
</protein>
<evidence type="ECO:0000313" key="2">
    <source>
        <dbReference type="EMBL" id="KAK4545788.1"/>
    </source>
</evidence>
<feature type="compositionally biased region" description="Gly residues" evidence="1">
    <location>
        <begin position="1067"/>
        <end position="1084"/>
    </location>
</feature>
<evidence type="ECO:0000256" key="1">
    <source>
        <dbReference type="SAM" id="MobiDB-lite"/>
    </source>
</evidence>
<name>A0AAV9JK14_9PEZI</name>
<feature type="compositionally biased region" description="Low complexity" evidence="1">
    <location>
        <begin position="1004"/>
        <end position="1022"/>
    </location>
</feature>
<feature type="compositionally biased region" description="Basic and acidic residues" evidence="1">
    <location>
        <begin position="369"/>
        <end position="389"/>
    </location>
</feature>
<feature type="compositionally biased region" description="Low complexity" evidence="1">
    <location>
        <begin position="183"/>
        <end position="196"/>
    </location>
</feature>
<feature type="compositionally biased region" description="Basic and acidic residues" evidence="1">
    <location>
        <begin position="1101"/>
        <end position="1116"/>
    </location>
</feature>
<comment type="caution">
    <text evidence="2">The sequence shown here is derived from an EMBL/GenBank/DDBJ whole genome shotgun (WGS) entry which is preliminary data.</text>
</comment>